<dbReference type="InterPro" id="IPR051531">
    <property type="entry name" value="N-acetyltransferase"/>
</dbReference>
<comment type="caution">
    <text evidence="2">The sequence shown here is derived from an EMBL/GenBank/DDBJ whole genome shotgun (WGS) entry which is preliminary data.</text>
</comment>
<keyword evidence="2" id="KW-0808">Transferase</keyword>
<dbReference type="Pfam" id="PF13302">
    <property type="entry name" value="Acetyltransf_3"/>
    <property type="match status" value="1"/>
</dbReference>
<feature type="domain" description="N-acetyltransferase" evidence="1">
    <location>
        <begin position="6"/>
        <end position="167"/>
    </location>
</feature>
<dbReference type="InterPro" id="IPR016181">
    <property type="entry name" value="Acyl_CoA_acyltransferase"/>
</dbReference>
<evidence type="ECO:0000259" key="1">
    <source>
        <dbReference type="PROSITE" id="PS51186"/>
    </source>
</evidence>
<evidence type="ECO:0000313" key="3">
    <source>
        <dbReference type="Proteomes" id="UP000518878"/>
    </source>
</evidence>
<sequence length="172" mass="18625">METARLQLRPVRAADATRLFAIYGDLATQRFNPAGPLPDQAAADQLLARWLTDWAELGFGQWAVSEHGAPDHILGFGGLSRLAYGERTLPNMGYRFAVEAWGRGLATELARAAVAWAFGPLALDEVYGLVRPTHTASIRVLEKVGMTKIGTLNDAAPASLIYRSTALGTCMR</sequence>
<dbReference type="Gene3D" id="3.40.630.30">
    <property type="match status" value="1"/>
</dbReference>
<protein>
    <submittedName>
        <fullName evidence="2">GNAT family N-acetyltransferase</fullName>
    </submittedName>
</protein>
<gene>
    <name evidence="2" type="ORF">HBF32_06650</name>
</gene>
<organism evidence="2 3">
    <name type="scientific">Luteibacter yeojuensis</name>
    <dbReference type="NCBI Taxonomy" id="345309"/>
    <lineage>
        <taxon>Bacteria</taxon>
        <taxon>Pseudomonadati</taxon>
        <taxon>Pseudomonadota</taxon>
        <taxon>Gammaproteobacteria</taxon>
        <taxon>Lysobacterales</taxon>
        <taxon>Rhodanobacteraceae</taxon>
        <taxon>Luteibacter</taxon>
    </lineage>
</organism>
<accession>A0A7X5QTR3</accession>
<reference evidence="2 3" key="1">
    <citation type="journal article" date="2006" name="Int. J. Syst. Evol. Microbiol.">
        <title>Dyella yeojuensis sp. nov., isolated from greenhouse soil in Korea.</title>
        <authorList>
            <person name="Kim B.Y."/>
            <person name="Weon H.Y."/>
            <person name="Lee K.H."/>
            <person name="Seok S.J."/>
            <person name="Kwon S.W."/>
            <person name="Go S.J."/>
            <person name="Stackebrandt E."/>
        </authorList>
    </citation>
    <scope>NUCLEOTIDE SEQUENCE [LARGE SCALE GENOMIC DNA]</scope>
    <source>
        <strain evidence="2 3">DSM 17673</strain>
    </source>
</reference>
<dbReference type="SUPFAM" id="SSF55729">
    <property type="entry name" value="Acyl-CoA N-acyltransferases (Nat)"/>
    <property type="match status" value="1"/>
</dbReference>
<dbReference type="GO" id="GO:0016747">
    <property type="term" value="F:acyltransferase activity, transferring groups other than amino-acyl groups"/>
    <property type="evidence" value="ECO:0007669"/>
    <property type="project" value="InterPro"/>
</dbReference>
<dbReference type="InterPro" id="IPR000182">
    <property type="entry name" value="GNAT_dom"/>
</dbReference>
<dbReference type="Proteomes" id="UP000518878">
    <property type="component" value="Unassembled WGS sequence"/>
</dbReference>
<dbReference type="AlphaFoldDB" id="A0A7X5QTR3"/>
<dbReference type="EMBL" id="JAAQTL010000001">
    <property type="protein sequence ID" value="NID15147.1"/>
    <property type="molecule type" value="Genomic_DNA"/>
</dbReference>
<name>A0A7X5QTR3_9GAMM</name>
<dbReference type="PANTHER" id="PTHR43792:SF1">
    <property type="entry name" value="N-ACETYLTRANSFERASE DOMAIN-CONTAINING PROTEIN"/>
    <property type="match status" value="1"/>
</dbReference>
<dbReference type="PANTHER" id="PTHR43792">
    <property type="entry name" value="GNAT FAMILY, PUTATIVE (AFU_ORTHOLOGUE AFUA_3G00765)-RELATED-RELATED"/>
    <property type="match status" value="1"/>
</dbReference>
<dbReference type="PROSITE" id="PS51186">
    <property type="entry name" value="GNAT"/>
    <property type="match status" value="1"/>
</dbReference>
<keyword evidence="3" id="KW-1185">Reference proteome</keyword>
<proteinExistence type="predicted"/>
<evidence type="ECO:0000313" key="2">
    <source>
        <dbReference type="EMBL" id="NID15147.1"/>
    </source>
</evidence>